<feature type="compositionally biased region" description="Acidic residues" evidence="1">
    <location>
        <begin position="8"/>
        <end position="18"/>
    </location>
</feature>
<dbReference type="EMBL" id="BRXE01000005">
    <property type="protein sequence ID" value="GLB81642.1"/>
    <property type="molecule type" value="Genomic_DNA"/>
</dbReference>
<dbReference type="Proteomes" id="UP001165663">
    <property type="component" value="Unassembled WGS sequence"/>
</dbReference>
<dbReference type="AlphaFoldDB" id="A0A9P3UT64"/>
<dbReference type="EMBL" id="BRZI01000004">
    <property type="protein sequence ID" value="GLD29190.1"/>
    <property type="molecule type" value="Genomic_DNA"/>
</dbReference>
<evidence type="ECO:0000313" key="2">
    <source>
        <dbReference type="EMBL" id="GLB81642.1"/>
    </source>
</evidence>
<accession>A0A9P3UT64</accession>
<organism evidence="3 4">
    <name type="scientific">Mycobacterium kiyosense</name>
    <dbReference type="NCBI Taxonomy" id="2871094"/>
    <lineage>
        <taxon>Bacteria</taxon>
        <taxon>Bacillati</taxon>
        <taxon>Actinomycetota</taxon>
        <taxon>Actinomycetes</taxon>
        <taxon>Mycobacteriales</taxon>
        <taxon>Mycobacteriaceae</taxon>
        <taxon>Mycobacterium</taxon>
    </lineage>
</organism>
<reference evidence="3" key="1">
    <citation type="submission" date="2022-08" db="EMBL/GenBank/DDBJ databases">
        <title>Mycobacterium kiyosense sp. nov., scotochromogenic slow-glowing species isolated from respiratory specimens.</title>
        <authorList>
            <person name="Fukano H."/>
            <person name="Kazumi Y."/>
            <person name="Sakagami N."/>
            <person name="Ato M."/>
            <person name="Mitarai S."/>
            <person name="Hoshino Y."/>
        </authorList>
    </citation>
    <scope>NUCLEOTIDE SEQUENCE</scope>
    <source>
        <strain evidence="3">1413</strain>
        <strain evidence="2">SRL2020-028</strain>
    </source>
</reference>
<feature type="compositionally biased region" description="Basic and acidic residues" evidence="1">
    <location>
        <begin position="34"/>
        <end position="45"/>
    </location>
</feature>
<protein>
    <submittedName>
        <fullName evidence="3">Uncharacterized protein</fullName>
    </submittedName>
</protein>
<feature type="region of interest" description="Disordered" evidence="1">
    <location>
        <begin position="1"/>
        <end position="61"/>
    </location>
</feature>
<gene>
    <name evidence="3" type="ORF">Mkiyose1413_10730</name>
    <name evidence="2" type="ORF">SRL2020028_08980</name>
</gene>
<keyword evidence="4" id="KW-1185">Reference proteome</keyword>
<evidence type="ECO:0000313" key="4">
    <source>
        <dbReference type="Proteomes" id="UP001064782"/>
    </source>
</evidence>
<feature type="compositionally biased region" description="Basic and acidic residues" evidence="1">
    <location>
        <begin position="52"/>
        <end position="61"/>
    </location>
</feature>
<proteinExistence type="predicted"/>
<evidence type="ECO:0000256" key="1">
    <source>
        <dbReference type="SAM" id="MobiDB-lite"/>
    </source>
</evidence>
<sequence>MRNNDQPEIIDVEAEELPEDRNLPAVIETPVRTYRSDEPIREQRDWPQGPSPERRCGAHRKNGDRCKNAAIKGGTVCRYHGGAAKHVKAAARARIENAADLMARELLGIALTADNESVKLAAIRDALDRAGLKAPAEVVLSQGETKPYETVFDSIGGDPQTAGYPSAAVPEGSSAGVDASPAPAYDPYADSSQAGAGAGVSPDATTGYGSAGYEADEHAQPSSDTGPQQQGRPRSSDRDRRNQRAERHITGEAAIRAANWANAAMAESHGLPWGESARPRR</sequence>
<feature type="compositionally biased region" description="Polar residues" evidence="1">
    <location>
        <begin position="220"/>
        <end position="233"/>
    </location>
</feature>
<dbReference type="GeneID" id="83629346"/>
<feature type="region of interest" description="Disordered" evidence="1">
    <location>
        <begin position="150"/>
        <end position="253"/>
    </location>
</feature>
<feature type="compositionally biased region" description="Basic and acidic residues" evidence="1">
    <location>
        <begin position="234"/>
        <end position="250"/>
    </location>
</feature>
<evidence type="ECO:0000313" key="3">
    <source>
        <dbReference type="EMBL" id="GLD29190.1"/>
    </source>
</evidence>
<feature type="compositionally biased region" description="Low complexity" evidence="1">
    <location>
        <begin position="178"/>
        <end position="192"/>
    </location>
</feature>
<dbReference type="Proteomes" id="UP001064782">
    <property type="component" value="Unassembled WGS sequence"/>
</dbReference>
<name>A0A9P3UT64_9MYCO</name>
<dbReference type="RefSeq" id="WP_238304731.1">
    <property type="nucleotide sequence ID" value="NZ_BRXE01000005.1"/>
</dbReference>
<comment type="caution">
    <text evidence="3">The sequence shown here is derived from an EMBL/GenBank/DDBJ whole genome shotgun (WGS) entry which is preliminary data.</text>
</comment>